<comment type="caution">
    <text evidence="2">The sequence shown here is derived from an EMBL/GenBank/DDBJ whole genome shotgun (WGS) entry which is preliminary data.</text>
</comment>
<protein>
    <submittedName>
        <fullName evidence="2">Uncharacterized protein</fullName>
    </submittedName>
</protein>
<evidence type="ECO:0000313" key="2">
    <source>
        <dbReference type="EMBL" id="KAK3767666.1"/>
    </source>
</evidence>
<evidence type="ECO:0000313" key="3">
    <source>
        <dbReference type="Proteomes" id="UP001283361"/>
    </source>
</evidence>
<accession>A0AAE0ZF84</accession>
<proteinExistence type="predicted"/>
<gene>
    <name evidence="2" type="ORF">RRG08_022701</name>
</gene>
<dbReference type="AlphaFoldDB" id="A0AAE0ZF84"/>
<reference evidence="2" key="1">
    <citation type="journal article" date="2023" name="G3 (Bethesda)">
        <title>A reference genome for the long-term kleptoplast-retaining sea slug Elysia crispata morphotype clarki.</title>
        <authorList>
            <person name="Eastman K.E."/>
            <person name="Pendleton A.L."/>
            <person name="Shaikh M.A."/>
            <person name="Suttiyut T."/>
            <person name="Ogas R."/>
            <person name="Tomko P."/>
            <person name="Gavelis G."/>
            <person name="Widhalm J.R."/>
            <person name="Wisecaver J.H."/>
        </authorList>
    </citation>
    <scope>NUCLEOTIDE SEQUENCE</scope>
    <source>
        <strain evidence="2">ECLA1</strain>
    </source>
</reference>
<dbReference type="Proteomes" id="UP001283361">
    <property type="component" value="Unassembled WGS sequence"/>
</dbReference>
<keyword evidence="3" id="KW-1185">Reference proteome</keyword>
<organism evidence="2 3">
    <name type="scientific">Elysia crispata</name>
    <name type="common">lettuce slug</name>
    <dbReference type="NCBI Taxonomy" id="231223"/>
    <lineage>
        <taxon>Eukaryota</taxon>
        <taxon>Metazoa</taxon>
        <taxon>Spiralia</taxon>
        <taxon>Lophotrochozoa</taxon>
        <taxon>Mollusca</taxon>
        <taxon>Gastropoda</taxon>
        <taxon>Heterobranchia</taxon>
        <taxon>Euthyneura</taxon>
        <taxon>Panpulmonata</taxon>
        <taxon>Sacoglossa</taxon>
        <taxon>Placobranchoidea</taxon>
        <taxon>Plakobranchidae</taxon>
        <taxon>Elysia</taxon>
    </lineage>
</organism>
<sequence length="78" mass="8833">MQLEQTEKNTVSILKKKSPDNLVFKQKQKRQSQSNIESSRHQDAASLCPGLYCLTFHSLSSSHRDTKTLLPSVLVYIA</sequence>
<name>A0AAE0ZF84_9GAST</name>
<evidence type="ECO:0000256" key="1">
    <source>
        <dbReference type="SAM" id="MobiDB-lite"/>
    </source>
</evidence>
<dbReference type="EMBL" id="JAWDGP010004118">
    <property type="protein sequence ID" value="KAK3767666.1"/>
    <property type="molecule type" value="Genomic_DNA"/>
</dbReference>
<feature type="region of interest" description="Disordered" evidence="1">
    <location>
        <begin position="24"/>
        <end position="43"/>
    </location>
</feature>